<reference evidence="1 4" key="1">
    <citation type="journal article" date="2011" name="Nature">
        <title>The Medicago genome provides insight into the evolution of rhizobial symbioses.</title>
        <authorList>
            <person name="Young N.D."/>
            <person name="Debelle F."/>
            <person name="Oldroyd G.E."/>
            <person name="Geurts R."/>
            <person name="Cannon S.B."/>
            <person name="Udvardi M.K."/>
            <person name="Benedito V.A."/>
            <person name="Mayer K.F."/>
            <person name="Gouzy J."/>
            <person name="Schoof H."/>
            <person name="Van de Peer Y."/>
            <person name="Proost S."/>
            <person name="Cook D.R."/>
            <person name="Meyers B.C."/>
            <person name="Spannagl M."/>
            <person name="Cheung F."/>
            <person name="De Mita S."/>
            <person name="Krishnakumar V."/>
            <person name="Gundlach H."/>
            <person name="Zhou S."/>
            <person name="Mudge J."/>
            <person name="Bharti A.K."/>
            <person name="Murray J.D."/>
            <person name="Naoumkina M.A."/>
            <person name="Rosen B."/>
            <person name="Silverstein K.A."/>
            <person name="Tang H."/>
            <person name="Rombauts S."/>
            <person name="Zhao P.X."/>
            <person name="Zhou P."/>
            <person name="Barbe V."/>
            <person name="Bardou P."/>
            <person name="Bechner M."/>
            <person name="Bellec A."/>
            <person name="Berger A."/>
            <person name="Berges H."/>
            <person name="Bidwell S."/>
            <person name="Bisseling T."/>
            <person name="Choisne N."/>
            <person name="Couloux A."/>
            <person name="Denny R."/>
            <person name="Deshpande S."/>
            <person name="Dai X."/>
            <person name="Doyle J.J."/>
            <person name="Dudez A.M."/>
            <person name="Farmer A.D."/>
            <person name="Fouteau S."/>
            <person name="Franken C."/>
            <person name="Gibelin C."/>
            <person name="Gish J."/>
            <person name="Goldstein S."/>
            <person name="Gonzalez A.J."/>
            <person name="Green P.J."/>
            <person name="Hallab A."/>
            <person name="Hartog M."/>
            <person name="Hua A."/>
            <person name="Humphray S.J."/>
            <person name="Jeong D.H."/>
            <person name="Jing Y."/>
            <person name="Jocker A."/>
            <person name="Kenton S.M."/>
            <person name="Kim D.J."/>
            <person name="Klee K."/>
            <person name="Lai H."/>
            <person name="Lang C."/>
            <person name="Lin S."/>
            <person name="Macmil S.L."/>
            <person name="Magdelenat G."/>
            <person name="Matthews L."/>
            <person name="McCorrison J."/>
            <person name="Monaghan E.L."/>
            <person name="Mun J.H."/>
            <person name="Najar F.Z."/>
            <person name="Nicholson C."/>
            <person name="Noirot C."/>
            <person name="O'Bleness M."/>
            <person name="Paule C.R."/>
            <person name="Poulain J."/>
            <person name="Prion F."/>
            <person name="Qin B."/>
            <person name="Qu C."/>
            <person name="Retzel E.F."/>
            <person name="Riddle C."/>
            <person name="Sallet E."/>
            <person name="Samain S."/>
            <person name="Samson N."/>
            <person name="Sanders I."/>
            <person name="Saurat O."/>
            <person name="Scarpelli C."/>
            <person name="Schiex T."/>
            <person name="Segurens B."/>
            <person name="Severin A.J."/>
            <person name="Sherrier D.J."/>
            <person name="Shi R."/>
            <person name="Sims S."/>
            <person name="Singer S.R."/>
            <person name="Sinharoy S."/>
            <person name="Sterck L."/>
            <person name="Viollet A."/>
            <person name="Wang B.B."/>
            <person name="Wang K."/>
            <person name="Wang M."/>
            <person name="Wang X."/>
            <person name="Warfsmann J."/>
            <person name="Weissenbach J."/>
            <person name="White D.D."/>
            <person name="White J.D."/>
            <person name="Wiley G.B."/>
            <person name="Wincker P."/>
            <person name="Xing Y."/>
            <person name="Yang L."/>
            <person name="Yao Z."/>
            <person name="Ying F."/>
            <person name="Zhai J."/>
            <person name="Zhou L."/>
            <person name="Zuber A."/>
            <person name="Denarie J."/>
            <person name="Dixon R.A."/>
            <person name="May G.D."/>
            <person name="Schwartz D.C."/>
            <person name="Rogers J."/>
            <person name="Quetier F."/>
            <person name="Town C.D."/>
            <person name="Roe B.A."/>
        </authorList>
    </citation>
    <scope>NUCLEOTIDE SEQUENCE [LARGE SCALE GENOMIC DNA]</scope>
    <source>
        <strain evidence="1">A17</strain>
        <strain evidence="3 4">cv. Jemalong A17</strain>
    </source>
</reference>
<dbReference type="Proteomes" id="UP000002051">
    <property type="component" value="Chromosome 8"/>
</dbReference>
<dbReference type="PaxDb" id="3880-AES83436"/>
<dbReference type="Proteomes" id="UP000265566">
    <property type="component" value="Chromosome 8"/>
</dbReference>
<keyword evidence="4" id="KW-1185">Reference proteome</keyword>
<evidence type="ECO:0000313" key="4">
    <source>
        <dbReference type="Proteomes" id="UP000002051"/>
    </source>
</evidence>
<dbReference type="HOGENOM" id="CLU_2200903_0_0_1"/>
<evidence type="ECO:0000313" key="5">
    <source>
        <dbReference type="Proteomes" id="UP000265566"/>
    </source>
</evidence>
<gene>
    <name evidence="1" type="ordered locus">MTR_8g035940</name>
    <name evidence="2" type="ORF">MtrunA17_Chr8g0351531</name>
</gene>
<sequence length="108" mass="12623">MDGISHSNNHVKMSTIFFHFTCVIPIHSNQTNVAMLSPNLMKSIKKTMSKAIKHKWLKMKKKEDERCLWKKTILMGEKCQPMQFPGAIFYDDKGNRLFEPPRSKTNRP</sequence>
<evidence type="ECO:0000313" key="3">
    <source>
        <dbReference type="EnsemblPlants" id="AET02159"/>
    </source>
</evidence>
<dbReference type="PANTHER" id="PTHR33237:SF47">
    <property type="entry name" value="TRANSMEMBRANE PROTEIN"/>
    <property type="match status" value="1"/>
</dbReference>
<dbReference type="EnsemblPlants" id="AET02159">
    <property type="protein sequence ID" value="AET02159"/>
    <property type="gene ID" value="MTR_8g035940"/>
</dbReference>
<evidence type="ECO:0000313" key="1">
    <source>
        <dbReference type="EMBL" id="AET02159.1"/>
    </source>
</evidence>
<dbReference type="AlphaFoldDB" id="G7ZW48"/>
<name>G7ZW48_MEDTR</name>
<accession>G7ZW48</accession>
<dbReference type="Gramene" id="rna46249">
    <property type="protein sequence ID" value="RHN40139.1"/>
    <property type="gene ID" value="gene46249"/>
</dbReference>
<organism evidence="1 4">
    <name type="scientific">Medicago truncatula</name>
    <name type="common">Barrel medic</name>
    <name type="synonym">Medicago tribuloides</name>
    <dbReference type="NCBI Taxonomy" id="3880"/>
    <lineage>
        <taxon>Eukaryota</taxon>
        <taxon>Viridiplantae</taxon>
        <taxon>Streptophyta</taxon>
        <taxon>Embryophyta</taxon>
        <taxon>Tracheophyta</taxon>
        <taxon>Spermatophyta</taxon>
        <taxon>Magnoliopsida</taxon>
        <taxon>eudicotyledons</taxon>
        <taxon>Gunneridae</taxon>
        <taxon>Pentapetalae</taxon>
        <taxon>rosids</taxon>
        <taxon>fabids</taxon>
        <taxon>Fabales</taxon>
        <taxon>Fabaceae</taxon>
        <taxon>Papilionoideae</taxon>
        <taxon>50 kb inversion clade</taxon>
        <taxon>NPAAA clade</taxon>
        <taxon>Hologalegina</taxon>
        <taxon>IRL clade</taxon>
        <taxon>Trifolieae</taxon>
        <taxon>Medicago</taxon>
    </lineage>
</organism>
<reference evidence="1 4" key="2">
    <citation type="journal article" date="2014" name="BMC Genomics">
        <title>An improved genome release (version Mt4.0) for the model legume Medicago truncatula.</title>
        <authorList>
            <person name="Tang H."/>
            <person name="Krishnakumar V."/>
            <person name="Bidwell S."/>
            <person name="Rosen B."/>
            <person name="Chan A."/>
            <person name="Zhou S."/>
            <person name="Gentzbittel L."/>
            <person name="Childs K.L."/>
            <person name="Yandell M."/>
            <person name="Gundlach H."/>
            <person name="Mayer K.F."/>
            <person name="Schwartz D.C."/>
            <person name="Town C.D."/>
        </authorList>
    </citation>
    <scope>GENOME REANNOTATION</scope>
    <source>
        <strain evidence="3 4">cv. Jemalong A17</strain>
    </source>
</reference>
<dbReference type="EMBL" id="CM001224">
    <property type="protein sequence ID" value="AET02159.1"/>
    <property type="molecule type" value="Genomic_DNA"/>
</dbReference>
<dbReference type="STRING" id="3880.G7ZW48"/>
<dbReference type="PANTHER" id="PTHR33237">
    <property type="entry name" value="F2P16.13 PROTEIN-RELATED"/>
    <property type="match status" value="1"/>
</dbReference>
<evidence type="ECO:0000313" key="2">
    <source>
        <dbReference type="EMBL" id="RHN40139.1"/>
    </source>
</evidence>
<reference evidence="5" key="4">
    <citation type="journal article" date="2018" name="Nat. Plants">
        <title>Whole-genome landscape of Medicago truncatula symbiotic genes.</title>
        <authorList>
            <person name="Pecrix Y."/>
            <person name="Staton S.E."/>
            <person name="Sallet E."/>
            <person name="Lelandais-Briere C."/>
            <person name="Moreau S."/>
            <person name="Carrere S."/>
            <person name="Blein T."/>
            <person name="Jardinaud M.F."/>
            <person name="Latrasse D."/>
            <person name="Zouine M."/>
            <person name="Zahm M."/>
            <person name="Kreplak J."/>
            <person name="Mayjonade B."/>
            <person name="Satge C."/>
            <person name="Perez M."/>
            <person name="Cauet S."/>
            <person name="Marande W."/>
            <person name="Chantry-Darmon C."/>
            <person name="Lopez-Roques C."/>
            <person name="Bouchez O."/>
            <person name="Berard A."/>
            <person name="Debelle F."/>
            <person name="Munos S."/>
            <person name="Bendahmane A."/>
            <person name="Berges H."/>
            <person name="Niebel A."/>
            <person name="Buitink J."/>
            <person name="Frugier F."/>
            <person name="Benhamed M."/>
            <person name="Crespi M."/>
            <person name="Gouzy J."/>
            <person name="Gamas P."/>
        </authorList>
    </citation>
    <scope>NUCLEOTIDE SEQUENCE [LARGE SCALE GENOMIC DNA]</scope>
    <source>
        <strain evidence="5">cv. Jemalong A17</strain>
    </source>
</reference>
<protein>
    <recommendedName>
        <fullName evidence="6">Transmembrane protein</fullName>
    </recommendedName>
</protein>
<proteinExistence type="predicted"/>
<reference evidence="2" key="5">
    <citation type="journal article" date="2018" name="Nat. Plants">
        <title>Whole-genome landscape of Medicago truncatula symbiotic genes.</title>
        <authorList>
            <person name="Pecrix Y."/>
            <person name="Gamas P."/>
            <person name="Carrere S."/>
        </authorList>
    </citation>
    <scope>NUCLEOTIDE SEQUENCE</scope>
    <source>
        <tissue evidence="2">Leaves</tissue>
    </source>
</reference>
<dbReference type="EMBL" id="PSQE01000008">
    <property type="protein sequence ID" value="RHN40139.1"/>
    <property type="molecule type" value="Genomic_DNA"/>
</dbReference>
<evidence type="ECO:0008006" key="6">
    <source>
        <dbReference type="Google" id="ProtNLM"/>
    </source>
</evidence>
<reference evidence="3" key="3">
    <citation type="submission" date="2015-04" db="UniProtKB">
        <authorList>
            <consortium name="EnsemblPlants"/>
        </authorList>
    </citation>
    <scope>IDENTIFICATION</scope>
    <source>
        <strain evidence="3">cv. Jemalong A17</strain>
    </source>
</reference>